<dbReference type="InterPro" id="IPR001656">
    <property type="entry name" value="PsdUridine_synth_TruD"/>
</dbReference>
<keyword evidence="2 4" id="KW-0819">tRNA processing</keyword>
<dbReference type="EC" id="5.4.99.27" evidence="4"/>
<dbReference type="NCBIfam" id="NF002153">
    <property type="entry name" value="PRK00984.1-2"/>
    <property type="match status" value="1"/>
</dbReference>
<keyword evidence="7" id="KW-1185">Reference proteome</keyword>
<dbReference type="GO" id="GO:0003723">
    <property type="term" value="F:RNA binding"/>
    <property type="evidence" value="ECO:0007669"/>
    <property type="project" value="InterPro"/>
</dbReference>
<sequence length="351" mass="38341">MNESSNTEYPYAYGEPAIRARLRSTAADFVVIEQLGWAPDGEGEHVFLYVRKTGANTDWVARQLAAACGVRADAVSYAGLKDRHAVTEQWFSVQMPGREAPAAADIAIEGVELLQVARNSRKLRRGALAGNRFRITLRELDAPLDLITERLPCIAAHGVPNYFGEQRFGREGGNVGRALRLFRGELRERDRHKRGLYLSAARSFLFNEYLAARVVDGSWTQALPGEVLMLDGTHSVFACTEADAAIRDRLERGDVHPTGPLWGTGERLASLQALAGEQALCAAQPELCAGLEAEGLKAERRALRLRPQGLSAESHADGSLTLEFALPAGAYATTVLRELVQAYELRESAAD</sequence>
<organism evidence="6 7">
    <name type="scientific">Plasticicumulans acidivorans</name>
    <dbReference type="NCBI Taxonomy" id="886464"/>
    <lineage>
        <taxon>Bacteria</taxon>
        <taxon>Pseudomonadati</taxon>
        <taxon>Pseudomonadota</taxon>
        <taxon>Gammaproteobacteria</taxon>
        <taxon>Candidatus Competibacteraceae</taxon>
        <taxon>Plasticicumulans</taxon>
    </lineage>
</organism>
<dbReference type="GO" id="GO:0031119">
    <property type="term" value="P:tRNA pseudouridine synthesis"/>
    <property type="evidence" value="ECO:0007669"/>
    <property type="project" value="UniProtKB-UniRule"/>
</dbReference>
<evidence type="ECO:0000256" key="1">
    <source>
        <dbReference type="ARBA" id="ARBA00007953"/>
    </source>
</evidence>
<evidence type="ECO:0000256" key="4">
    <source>
        <dbReference type="HAMAP-Rule" id="MF_01082"/>
    </source>
</evidence>
<dbReference type="InterPro" id="IPR042214">
    <property type="entry name" value="TruD_catalytic"/>
</dbReference>
<protein>
    <recommendedName>
        <fullName evidence="4">tRNA pseudouridine synthase D</fullName>
        <ecNumber evidence="4">5.4.99.27</ecNumber>
    </recommendedName>
    <alternativeName>
        <fullName evidence="4">tRNA pseudouridine(13) synthase</fullName>
    </alternativeName>
    <alternativeName>
        <fullName evidence="4">tRNA pseudouridylate synthase D</fullName>
    </alternativeName>
    <alternativeName>
        <fullName evidence="4">tRNA-uridine isomerase D</fullName>
    </alternativeName>
</protein>
<comment type="catalytic activity">
    <reaction evidence="4">
        <text>uridine(13) in tRNA = pseudouridine(13) in tRNA</text>
        <dbReference type="Rhea" id="RHEA:42540"/>
        <dbReference type="Rhea" id="RHEA-COMP:10105"/>
        <dbReference type="Rhea" id="RHEA-COMP:10106"/>
        <dbReference type="ChEBI" id="CHEBI:65314"/>
        <dbReference type="ChEBI" id="CHEBI:65315"/>
        <dbReference type="EC" id="5.4.99.27"/>
    </reaction>
</comment>
<dbReference type="InterPro" id="IPR043165">
    <property type="entry name" value="TruD_insert_sf"/>
</dbReference>
<comment type="function">
    <text evidence="4">Responsible for synthesis of pseudouridine from uracil-13 in transfer RNAs.</text>
</comment>
<dbReference type="PANTHER" id="PTHR47811:SF1">
    <property type="entry name" value="TRNA PSEUDOURIDINE SYNTHASE D"/>
    <property type="match status" value="1"/>
</dbReference>
<feature type="domain" description="TRUD" evidence="5">
    <location>
        <begin position="158"/>
        <end position="305"/>
    </location>
</feature>
<dbReference type="RefSeq" id="WP_110017969.1">
    <property type="nucleotide sequence ID" value="NZ_QGTJ01000003.1"/>
</dbReference>
<dbReference type="Gene3D" id="3.30.2340.10">
    <property type="entry name" value="TruD, insertion domain"/>
    <property type="match status" value="1"/>
</dbReference>
<dbReference type="AlphaFoldDB" id="A0A317MYX7"/>
<dbReference type="Gene3D" id="3.30.2350.20">
    <property type="entry name" value="TruD, catalytic domain"/>
    <property type="match status" value="1"/>
</dbReference>
<dbReference type="EMBL" id="QGTJ01000003">
    <property type="protein sequence ID" value="PWV63492.1"/>
    <property type="molecule type" value="Genomic_DNA"/>
</dbReference>
<dbReference type="PANTHER" id="PTHR47811">
    <property type="entry name" value="TRNA PSEUDOURIDINE SYNTHASE D"/>
    <property type="match status" value="1"/>
</dbReference>
<keyword evidence="3 4" id="KW-0413">Isomerase</keyword>
<dbReference type="InterPro" id="IPR020103">
    <property type="entry name" value="PsdUridine_synth_cat_dom_sf"/>
</dbReference>
<proteinExistence type="inferred from homology"/>
<comment type="similarity">
    <text evidence="1 4">Belongs to the pseudouridine synthase TruD family.</text>
</comment>
<gene>
    <name evidence="4" type="primary">truD</name>
    <name evidence="6" type="ORF">C7443_103423</name>
</gene>
<dbReference type="Pfam" id="PF01142">
    <property type="entry name" value="TruD"/>
    <property type="match status" value="2"/>
</dbReference>
<evidence type="ECO:0000256" key="3">
    <source>
        <dbReference type="ARBA" id="ARBA00023235"/>
    </source>
</evidence>
<dbReference type="OrthoDB" id="1550679at2"/>
<dbReference type="GO" id="GO:0160150">
    <property type="term" value="F:tRNA pseudouridine(13) synthase activity"/>
    <property type="evidence" value="ECO:0007669"/>
    <property type="project" value="UniProtKB-EC"/>
</dbReference>
<evidence type="ECO:0000313" key="6">
    <source>
        <dbReference type="EMBL" id="PWV63492.1"/>
    </source>
</evidence>
<name>A0A317MYX7_9GAMM</name>
<evidence type="ECO:0000313" key="7">
    <source>
        <dbReference type="Proteomes" id="UP000246569"/>
    </source>
</evidence>
<evidence type="ECO:0000256" key="2">
    <source>
        <dbReference type="ARBA" id="ARBA00022694"/>
    </source>
</evidence>
<dbReference type="SUPFAM" id="SSF55120">
    <property type="entry name" value="Pseudouridine synthase"/>
    <property type="match status" value="1"/>
</dbReference>
<reference evidence="6 7" key="1">
    <citation type="submission" date="2018-05" db="EMBL/GenBank/DDBJ databases">
        <title>Genomic Encyclopedia of Type Strains, Phase IV (KMG-IV): sequencing the most valuable type-strain genomes for metagenomic binning, comparative biology and taxonomic classification.</title>
        <authorList>
            <person name="Goeker M."/>
        </authorList>
    </citation>
    <scope>NUCLEOTIDE SEQUENCE [LARGE SCALE GENOMIC DNA]</scope>
    <source>
        <strain evidence="6 7">DSM 23606</strain>
    </source>
</reference>
<dbReference type="Proteomes" id="UP000246569">
    <property type="component" value="Unassembled WGS sequence"/>
</dbReference>
<dbReference type="InterPro" id="IPR020119">
    <property type="entry name" value="PsdUridine_synth_TruD_CS"/>
</dbReference>
<evidence type="ECO:0000259" key="5">
    <source>
        <dbReference type="PROSITE" id="PS50984"/>
    </source>
</evidence>
<accession>A0A317MYX7</accession>
<dbReference type="CDD" id="cd02575">
    <property type="entry name" value="PseudoU_synth_EcTruD"/>
    <property type="match status" value="1"/>
</dbReference>
<dbReference type="InterPro" id="IPR050170">
    <property type="entry name" value="TruD_pseudoU_synthase"/>
</dbReference>
<dbReference type="HAMAP" id="MF_01082">
    <property type="entry name" value="TruD"/>
    <property type="match status" value="1"/>
</dbReference>
<dbReference type="PROSITE" id="PS50984">
    <property type="entry name" value="TRUD"/>
    <property type="match status" value="1"/>
</dbReference>
<feature type="active site" description="Nucleophile" evidence="4">
    <location>
        <position position="82"/>
    </location>
</feature>
<dbReference type="InterPro" id="IPR011760">
    <property type="entry name" value="PsdUridine_synth_TruD_insert"/>
</dbReference>
<comment type="caution">
    <text evidence="6">The sequence shown here is derived from an EMBL/GenBank/DDBJ whole genome shotgun (WGS) entry which is preliminary data.</text>
</comment>
<dbReference type="PROSITE" id="PS01268">
    <property type="entry name" value="UPF0024"/>
    <property type="match status" value="1"/>
</dbReference>
<dbReference type="GO" id="GO:0005829">
    <property type="term" value="C:cytosol"/>
    <property type="evidence" value="ECO:0007669"/>
    <property type="project" value="TreeGrafter"/>
</dbReference>